<reference evidence="3" key="1">
    <citation type="submission" date="2020-10" db="EMBL/GenBank/DDBJ databases">
        <title>ChiBAC.</title>
        <authorList>
            <person name="Zenner C."/>
            <person name="Hitch T.C.A."/>
            <person name="Clavel T."/>
        </authorList>
    </citation>
    <scope>NUCLEOTIDE SEQUENCE</scope>
    <source>
        <strain evidence="3">DSM 107454</strain>
    </source>
</reference>
<organism evidence="3 4">
    <name type="scientific">Ructibacterium gallinarum</name>
    <dbReference type="NCBI Taxonomy" id="2779355"/>
    <lineage>
        <taxon>Bacteria</taxon>
        <taxon>Bacillati</taxon>
        <taxon>Bacillota</taxon>
        <taxon>Clostridia</taxon>
        <taxon>Eubacteriales</taxon>
        <taxon>Oscillospiraceae</taxon>
        <taxon>Ructibacterium</taxon>
    </lineage>
</organism>
<dbReference type="Gene3D" id="1.10.260.40">
    <property type="entry name" value="lambda repressor-like DNA-binding domains"/>
    <property type="match status" value="1"/>
</dbReference>
<keyword evidence="4" id="KW-1185">Reference proteome</keyword>
<protein>
    <submittedName>
        <fullName evidence="3">Helix-turn-helix transcriptional regulator</fullName>
    </submittedName>
</protein>
<evidence type="ECO:0000259" key="2">
    <source>
        <dbReference type="PROSITE" id="PS50943"/>
    </source>
</evidence>
<dbReference type="SMART" id="SM00530">
    <property type="entry name" value="HTH_XRE"/>
    <property type="match status" value="1"/>
</dbReference>
<name>A0A9D5RBY6_9FIRM</name>
<comment type="caution">
    <text evidence="3">The sequence shown here is derived from an EMBL/GenBank/DDBJ whole genome shotgun (WGS) entry which is preliminary data.</text>
</comment>
<dbReference type="RefSeq" id="WP_226393033.1">
    <property type="nucleotide sequence ID" value="NZ_JADCKB010000016.1"/>
</dbReference>
<dbReference type="SUPFAM" id="SSF47413">
    <property type="entry name" value="lambda repressor-like DNA-binding domains"/>
    <property type="match status" value="1"/>
</dbReference>
<dbReference type="GO" id="GO:0003677">
    <property type="term" value="F:DNA binding"/>
    <property type="evidence" value="ECO:0007669"/>
    <property type="project" value="UniProtKB-KW"/>
</dbReference>
<dbReference type="CDD" id="cd00093">
    <property type="entry name" value="HTH_XRE"/>
    <property type="match status" value="1"/>
</dbReference>
<dbReference type="PROSITE" id="PS50943">
    <property type="entry name" value="HTH_CROC1"/>
    <property type="match status" value="1"/>
</dbReference>
<dbReference type="InterPro" id="IPR001387">
    <property type="entry name" value="Cro/C1-type_HTH"/>
</dbReference>
<proteinExistence type="predicted"/>
<accession>A0A9D5RBY6</accession>
<feature type="domain" description="HTH cro/C1-type" evidence="2">
    <location>
        <begin position="11"/>
        <end position="65"/>
    </location>
</feature>
<dbReference type="Pfam" id="PF01381">
    <property type="entry name" value="HTH_3"/>
    <property type="match status" value="1"/>
</dbReference>
<dbReference type="InterPro" id="IPR010982">
    <property type="entry name" value="Lambda_DNA-bd_dom_sf"/>
</dbReference>
<evidence type="ECO:0000313" key="4">
    <source>
        <dbReference type="Proteomes" id="UP000806542"/>
    </source>
</evidence>
<dbReference type="EMBL" id="JADCKB010000016">
    <property type="protein sequence ID" value="MBE5040483.1"/>
    <property type="molecule type" value="Genomic_DNA"/>
</dbReference>
<gene>
    <name evidence="3" type="ORF">INF28_08425</name>
</gene>
<dbReference type="Proteomes" id="UP000806542">
    <property type="component" value="Unassembled WGS sequence"/>
</dbReference>
<dbReference type="AlphaFoldDB" id="A0A9D5RBY6"/>
<evidence type="ECO:0000256" key="1">
    <source>
        <dbReference type="ARBA" id="ARBA00023125"/>
    </source>
</evidence>
<evidence type="ECO:0000313" key="3">
    <source>
        <dbReference type="EMBL" id="MBE5040483.1"/>
    </source>
</evidence>
<sequence>MSIKTQFTTKLLFQRKMRHLTQEQTAEKLGISTRWYQKIETGHSEPNLELTCKIAREFDINFSLFYDEIIEDDYNML</sequence>
<dbReference type="PANTHER" id="PTHR46558:SF11">
    <property type="entry name" value="HTH-TYPE TRANSCRIPTIONAL REGULATOR XRE"/>
    <property type="match status" value="1"/>
</dbReference>
<keyword evidence="1" id="KW-0238">DNA-binding</keyword>
<dbReference type="PANTHER" id="PTHR46558">
    <property type="entry name" value="TRACRIPTIONAL REGULATORY PROTEIN-RELATED-RELATED"/>
    <property type="match status" value="1"/>
</dbReference>